<dbReference type="Gene3D" id="3.30.1440.10">
    <property type="match status" value="1"/>
</dbReference>
<dbReference type="EMBL" id="UINC01107468">
    <property type="protein sequence ID" value="SVC72860.1"/>
    <property type="molecule type" value="Genomic_DNA"/>
</dbReference>
<name>A0A382PJA6_9ZZZZ</name>
<sequence>VHNVTWYASSSGVASTEVIAAALSWLTGGEAEITREKVKSYHGARMTMLRAQIHRKKAARESIAHLGAQLLSRLA</sequence>
<reference evidence="1" key="1">
    <citation type="submission" date="2018-05" db="EMBL/GenBank/DDBJ databases">
        <authorList>
            <person name="Lanie J.A."/>
            <person name="Ng W.-L."/>
            <person name="Kazmierczak K.M."/>
            <person name="Andrzejewski T.M."/>
            <person name="Davidsen T.M."/>
            <person name="Wayne K.J."/>
            <person name="Tettelin H."/>
            <person name="Glass J.I."/>
            <person name="Rusch D."/>
            <person name="Podicherti R."/>
            <person name="Tsui H.-C.T."/>
            <person name="Winkler M.E."/>
        </authorList>
    </citation>
    <scope>NUCLEOTIDE SEQUENCE</scope>
</reference>
<feature type="non-terminal residue" evidence="1">
    <location>
        <position position="75"/>
    </location>
</feature>
<proteinExistence type="predicted"/>
<organism evidence="1">
    <name type="scientific">marine metagenome</name>
    <dbReference type="NCBI Taxonomy" id="408172"/>
    <lineage>
        <taxon>unclassified sequences</taxon>
        <taxon>metagenomes</taxon>
        <taxon>ecological metagenomes</taxon>
    </lineage>
</organism>
<dbReference type="InterPro" id="IPR022803">
    <property type="entry name" value="Ribosomal_uL5_dom_sf"/>
</dbReference>
<protein>
    <submittedName>
        <fullName evidence="1">Uncharacterized protein</fullName>
    </submittedName>
</protein>
<gene>
    <name evidence="1" type="ORF">METZ01_LOCUS325714</name>
</gene>
<dbReference type="AlphaFoldDB" id="A0A382PJA6"/>
<feature type="non-terminal residue" evidence="1">
    <location>
        <position position="1"/>
    </location>
</feature>
<evidence type="ECO:0000313" key="1">
    <source>
        <dbReference type="EMBL" id="SVC72860.1"/>
    </source>
</evidence>
<accession>A0A382PJA6</accession>